<dbReference type="AlphaFoldDB" id="A0A1G7NV05"/>
<dbReference type="RefSeq" id="WP_092693060.1">
    <property type="nucleotide sequence ID" value="NZ_FNBK01000009.1"/>
</dbReference>
<keyword evidence="1" id="KW-0472">Membrane</keyword>
<dbReference type="Proteomes" id="UP000199076">
    <property type="component" value="Unassembled WGS sequence"/>
</dbReference>
<gene>
    <name evidence="2" type="ORF">SAMN05216218_109155</name>
</gene>
<protein>
    <submittedName>
        <fullName evidence="2">Uncharacterized protein</fullName>
    </submittedName>
</protein>
<evidence type="ECO:0000313" key="3">
    <source>
        <dbReference type="Proteomes" id="UP000199076"/>
    </source>
</evidence>
<proteinExistence type="predicted"/>
<feature type="transmembrane region" description="Helical" evidence="1">
    <location>
        <begin position="29"/>
        <end position="50"/>
    </location>
</feature>
<dbReference type="OrthoDB" id="218673at2157"/>
<evidence type="ECO:0000256" key="1">
    <source>
        <dbReference type="SAM" id="Phobius"/>
    </source>
</evidence>
<keyword evidence="1" id="KW-1133">Transmembrane helix</keyword>
<name>A0A1G7NV05_9EURY</name>
<dbReference type="STRING" id="660518.SAMN05216218_109155"/>
<accession>A0A1G7NV05</accession>
<dbReference type="EMBL" id="FNBK01000009">
    <property type="protein sequence ID" value="SDF77854.1"/>
    <property type="molecule type" value="Genomic_DNA"/>
</dbReference>
<reference evidence="3" key="1">
    <citation type="submission" date="2016-10" db="EMBL/GenBank/DDBJ databases">
        <authorList>
            <person name="Varghese N."/>
            <person name="Submissions S."/>
        </authorList>
    </citation>
    <scope>NUCLEOTIDE SEQUENCE [LARGE SCALE GENOMIC DNA]</scope>
    <source>
        <strain evidence="3">IBRC-M 10760</strain>
    </source>
</reference>
<feature type="transmembrane region" description="Helical" evidence="1">
    <location>
        <begin position="57"/>
        <end position="77"/>
    </location>
</feature>
<keyword evidence="1" id="KW-0812">Transmembrane</keyword>
<sequence length="90" mass="9425">MSADTVDDEPQSSVFLDSIEFLTGEDPSAGSFLLVVGIITCVFIAGFQFTLPDPISLILTGLVLVVAVISFLIGAILDALGYFDTPPADT</sequence>
<keyword evidence="3" id="KW-1185">Reference proteome</keyword>
<evidence type="ECO:0000313" key="2">
    <source>
        <dbReference type="EMBL" id="SDF77854.1"/>
    </source>
</evidence>
<organism evidence="2 3">
    <name type="scientific">Halorientalis regularis</name>
    <dbReference type="NCBI Taxonomy" id="660518"/>
    <lineage>
        <taxon>Archaea</taxon>
        <taxon>Methanobacteriati</taxon>
        <taxon>Methanobacteriota</taxon>
        <taxon>Stenosarchaea group</taxon>
        <taxon>Halobacteria</taxon>
        <taxon>Halobacteriales</taxon>
        <taxon>Haloarculaceae</taxon>
        <taxon>Halorientalis</taxon>
    </lineage>
</organism>